<reference evidence="2" key="1">
    <citation type="submission" date="2023-02" db="EMBL/GenBank/DDBJ databases">
        <title>Kitasatospora phosalacinea NBRC 14362.</title>
        <authorList>
            <person name="Ichikawa N."/>
            <person name="Sato H."/>
            <person name="Tonouchi N."/>
        </authorList>
    </citation>
    <scope>NUCLEOTIDE SEQUENCE</scope>
    <source>
        <strain evidence="2">NBRC 14362</strain>
    </source>
</reference>
<feature type="region of interest" description="Disordered" evidence="1">
    <location>
        <begin position="1"/>
        <end position="83"/>
    </location>
</feature>
<accession>A0A9W6UMY1</accession>
<dbReference type="EMBL" id="BSRX01000008">
    <property type="protein sequence ID" value="GLW53698.1"/>
    <property type="molecule type" value="Genomic_DNA"/>
</dbReference>
<protein>
    <submittedName>
        <fullName evidence="2">Uncharacterized protein</fullName>
    </submittedName>
</protein>
<organism evidence="2 3">
    <name type="scientific">Kitasatospora phosalacinea</name>
    <dbReference type="NCBI Taxonomy" id="2065"/>
    <lineage>
        <taxon>Bacteria</taxon>
        <taxon>Bacillati</taxon>
        <taxon>Actinomycetota</taxon>
        <taxon>Actinomycetes</taxon>
        <taxon>Kitasatosporales</taxon>
        <taxon>Streptomycetaceae</taxon>
        <taxon>Kitasatospora</taxon>
    </lineage>
</organism>
<evidence type="ECO:0000313" key="3">
    <source>
        <dbReference type="Proteomes" id="UP001165143"/>
    </source>
</evidence>
<dbReference type="Proteomes" id="UP001165143">
    <property type="component" value="Unassembled WGS sequence"/>
</dbReference>
<feature type="compositionally biased region" description="Low complexity" evidence="1">
    <location>
        <begin position="66"/>
        <end position="77"/>
    </location>
</feature>
<feature type="compositionally biased region" description="Basic and acidic residues" evidence="1">
    <location>
        <begin position="56"/>
        <end position="65"/>
    </location>
</feature>
<comment type="caution">
    <text evidence="2">The sequence shown here is derived from an EMBL/GenBank/DDBJ whole genome shotgun (WGS) entry which is preliminary data.</text>
</comment>
<name>A0A9W6UMY1_9ACTN</name>
<feature type="compositionally biased region" description="Basic and acidic residues" evidence="1">
    <location>
        <begin position="21"/>
        <end position="42"/>
    </location>
</feature>
<evidence type="ECO:0000313" key="2">
    <source>
        <dbReference type="EMBL" id="GLW53698.1"/>
    </source>
</evidence>
<gene>
    <name evidence="2" type="ORF">Kpho01_17090</name>
</gene>
<dbReference type="AlphaFoldDB" id="A0A9W6UMY1"/>
<proteinExistence type="predicted"/>
<sequence>MAAERADQGDAGEAARVALQAERDGAAVDAERVRRGGGDQRAEGGGQADFPARRPQPGEDERPGEQLRLQADLADAAQRGRER</sequence>
<evidence type="ECO:0000256" key="1">
    <source>
        <dbReference type="SAM" id="MobiDB-lite"/>
    </source>
</evidence>